<dbReference type="GO" id="GO:0004175">
    <property type="term" value="F:endopeptidase activity"/>
    <property type="evidence" value="ECO:0007669"/>
    <property type="project" value="TreeGrafter"/>
</dbReference>
<keyword evidence="9" id="KW-1185">Reference proteome</keyword>
<keyword evidence="6" id="KW-0732">Signal</keyword>
<dbReference type="KEGG" id="snk:CP967_21400"/>
<dbReference type="SMART" id="SM00228">
    <property type="entry name" value="PDZ"/>
    <property type="match status" value="1"/>
</dbReference>
<dbReference type="GO" id="GO:0006508">
    <property type="term" value="P:proteolysis"/>
    <property type="evidence" value="ECO:0007669"/>
    <property type="project" value="UniProtKB-KW"/>
</dbReference>
<dbReference type="SUPFAM" id="SSF52096">
    <property type="entry name" value="ClpP/crotonase"/>
    <property type="match status" value="1"/>
</dbReference>
<keyword evidence="4" id="KW-0720">Serine protease</keyword>
<evidence type="ECO:0000256" key="1">
    <source>
        <dbReference type="ARBA" id="ARBA00009179"/>
    </source>
</evidence>
<dbReference type="GO" id="GO:0030288">
    <property type="term" value="C:outer membrane-bounded periplasmic space"/>
    <property type="evidence" value="ECO:0007669"/>
    <property type="project" value="TreeGrafter"/>
</dbReference>
<evidence type="ECO:0000256" key="3">
    <source>
        <dbReference type="ARBA" id="ARBA00022801"/>
    </source>
</evidence>
<evidence type="ECO:0000313" key="8">
    <source>
        <dbReference type="EMBL" id="QEU74212.1"/>
    </source>
</evidence>
<evidence type="ECO:0000256" key="2">
    <source>
        <dbReference type="ARBA" id="ARBA00022670"/>
    </source>
</evidence>
<dbReference type="OrthoDB" id="9812068at2"/>
<evidence type="ECO:0000259" key="7">
    <source>
        <dbReference type="PROSITE" id="PS50106"/>
    </source>
</evidence>
<feature type="signal peptide" evidence="6">
    <location>
        <begin position="1"/>
        <end position="30"/>
    </location>
</feature>
<dbReference type="GO" id="GO:0007165">
    <property type="term" value="P:signal transduction"/>
    <property type="evidence" value="ECO:0007669"/>
    <property type="project" value="TreeGrafter"/>
</dbReference>
<dbReference type="CDD" id="cd06782">
    <property type="entry name" value="cpPDZ_CPP-like"/>
    <property type="match status" value="1"/>
</dbReference>
<evidence type="ECO:0000313" key="9">
    <source>
        <dbReference type="Proteomes" id="UP000326178"/>
    </source>
</evidence>
<dbReference type="SMART" id="SM00245">
    <property type="entry name" value="TSPc"/>
    <property type="match status" value="1"/>
</dbReference>
<dbReference type="GO" id="GO:0008236">
    <property type="term" value="F:serine-type peptidase activity"/>
    <property type="evidence" value="ECO:0007669"/>
    <property type="project" value="UniProtKB-KW"/>
</dbReference>
<dbReference type="EMBL" id="CP023702">
    <property type="protein sequence ID" value="QEU74212.1"/>
    <property type="molecule type" value="Genomic_DNA"/>
</dbReference>
<evidence type="ECO:0000256" key="4">
    <source>
        <dbReference type="ARBA" id="ARBA00022825"/>
    </source>
</evidence>
<name>A0A5J6FD25_9ACTN</name>
<keyword evidence="3" id="KW-0378">Hydrolase</keyword>
<dbReference type="Gene3D" id="2.30.42.10">
    <property type="match status" value="1"/>
</dbReference>
<dbReference type="InterPro" id="IPR041489">
    <property type="entry name" value="PDZ_6"/>
</dbReference>
<dbReference type="InterPro" id="IPR036034">
    <property type="entry name" value="PDZ_sf"/>
</dbReference>
<feature type="chain" id="PRO_5023879528" evidence="6">
    <location>
        <begin position="31"/>
        <end position="399"/>
    </location>
</feature>
<dbReference type="InterPro" id="IPR029045">
    <property type="entry name" value="ClpP/crotonase-like_dom_sf"/>
</dbReference>
<proteinExistence type="inferred from homology"/>
<keyword evidence="2" id="KW-0645">Protease</keyword>
<dbReference type="AlphaFoldDB" id="A0A5J6FD25"/>
<comment type="similarity">
    <text evidence="1">Belongs to the peptidase S41A family.</text>
</comment>
<sequence>MPDQTHRFGPRGAGRGAALTLVFASVLATAAVTGALPGEDGGREAEIAARSVSSTVAPVAPVDRAEIEEAAAGAEADGTSVTEAAEEVVSRSGDRWGAVYDEREYEEFEQALDGAYTGVGISARRPAGGEVTVARVHPGGPADRAGIREGDRILEVDGRAVGERPVAEVVAWLRGDAQDAAEGTTVVLGLRRGGRTWPATLTRARLSTEPVTVRRLGDDPAAALLIKVSAFTKGSGGKVREAVDTAPGGAGILLDLRANQGGLVSEAVTASSAFLDGGLVATYDVHGEQRALYAEPGGDTERPVVVLVDGGTMSAAELLTGALQDRGRAVTVGTRTFGKGSVQMPSRLPGGSVAELTVGQYRTPAGRTVEGSGITPDVGADAEAEDRAETVLSGLGGGS</sequence>
<dbReference type="InterPro" id="IPR005151">
    <property type="entry name" value="Tail-specific_protease"/>
</dbReference>
<dbReference type="RefSeq" id="WP_150489506.1">
    <property type="nucleotide sequence ID" value="NZ_BMUV01000006.1"/>
</dbReference>
<organism evidence="8 9">
    <name type="scientific">Streptomyces nitrosporeus</name>
    <dbReference type="NCBI Taxonomy" id="28894"/>
    <lineage>
        <taxon>Bacteria</taxon>
        <taxon>Bacillati</taxon>
        <taxon>Actinomycetota</taxon>
        <taxon>Actinomycetes</taxon>
        <taxon>Kitasatosporales</taxon>
        <taxon>Streptomycetaceae</taxon>
        <taxon>Streptomyces</taxon>
    </lineage>
</organism>
<dbReference type="PROSITE" id="PS50106">
    <property type="entry name" value="PDZ"/>
    <property type="match status" value="1"/>
</dbReference>
<feature type="region of interest" description="Disordered" evidence="5">
    <location>
        <begin position="364"/>
        <end position="399"/>
    </location>
</feature>
<feature type="domain" description="PDZ" evidence="7">
    <location>
        <begin position="105"/>
        <end position="174"/>
    </location>
</feature>
<dbReference type="PANTHER" id="PTHR32060:SF30">
    <property type="entry name" value="CARBOXY-TERMINAL PROCESSING PROTEASE CTPA"/>
    <property type="match status" value="1"/>
</dbReference>
<dbReference type="Pfam" id="PF17820">
    <property type="entry name" value="PDZ_6"/>
    <property type="match status" value="1"/>
</dbReference>
<dbReference type="Gene3D" id="3.90.226.10">
    <property type="entry name" value="2-enoyl-CoA Hydratase, Chain A, domain 1"/>
    <property type="match status" value="1"/>
</dbReference>
<evidence type="ECO:0000256" key="6">
    <source>
        <dbReference type="SAM" id="SignalP"/>
    </source>
</evidence>
<accession>A0A5J6FD25</accession>
<evidence type="ECO:0000256" key="5">
    <source>
        <dbReference type="SAM" id="MobiDB-lite"/>
    </source>
</evidence>
<protein>
    <submittedName>
        <fullName evidence="8">PDZ domain-containing protein</fullName>
    </submittedName>
</protein>
<gene>
    <name evidence="8" type="ORF">CP967_21400</name>
</gene>
<dbReference type="Pfam" id="PF03572">
    <property type="entry name" value="Peptidase_S41"/>
    <property type="match status" value="1"/>
</dbReference>
<dbReference type="InterPro" id="IPR001478">
    <property type="entry name" value="PDZ"/>
</dbReference>
<dbReference type="SUPFAM" id="SSF50156">
    <property type="entry name" value="PDZ domain-like"/>
    <property type="match status" value="1"/>
</dbReference>
<dbReference type="CDD" id="cd07560">
    <property type="entry name" value="Peptidase_S41_CPP"/>
    <property type="match status" value="1"/>
</dbReference>
<dbReference type="Gene3D" id="3.30.750.44">
    <property type="match status" value="1"/>
</dbReference>
<dbReference type="PANTHER" id="PTHR32060">
    <property type="entry name" value="TAIL-SPECIFIC PROTEASE"/>
    <property type="match status" value="1"/>
</dbReference>
<dbReference type="Proteomes" id="UP000326178">
    <property type="component" value="Chromosome"/>
</dbReference>
<reference evidence="8 9" key="1">
    <citation type="submission" date="2017-09" db="EMBL/GenBank/DDBJ databases">
        <authorList>
            <person name="Lee N."/>
            <person name="Cho B.-K."/>
        </authorList>
    </citation>
    <scope>NUCLEOTIDE SEQUENCE [LARGE SCALE GENOMIC DNA]</scope>
    <source>
        <strain evidence="8 9">ATCC 12769</strain>
    </source>
</reference>
<dbReference type="InterPro" id="IPR004447">
    <property type="entry name" value="Peptidase_S41A"/>
</dbReference>